<keyword evidence="3" id="KW-1185">Reference proteome</keyword>
<dbReference type="SUPFAM" id="SSF53098">
    <property type="entry name" value="Ribonuclease H-like"/>
    <property type="match status" value="1"/>
</dbReference>
<sequence>MDLCGLMRVESINGKKYILVIVDDYSRNIRTDNGTEFINQTLNMKMSGFLTKHQLRALHNRTALSKDLKHFYVFGALCYPTNDSEDLGKLKPKADIDIFISYSPAKKAYRIYNKRTILIMETTHVEFDELTAMAFEQFSSRPKLQLMTPGSISSTNKERLGYFALTHVKLDEFGGILKNKARLVAKGYHQEEAIDFEESSAPVAWIEAIRIFHRQCRPQEYDSLPNGCQYCIFKRCATRRGLYPDLCDTFTNIMSSKFKMSIMGKMSFFLGLQNSQSPRGIFINQSKYPLKITKKYGMESSHPVDTPMVERTKLDEDLKGYQLTLLVIVDTRIALTTYADADHAGCQDTTRSTSGSAQFLGDRLVSWSSKKQKSTTISTT</sequence>
<evidence type="ECO:0000313" key="3">
    <source>
        <dbReference type="Proteomes" id="UP001151760"/>
    </source>
</evidence>
<name>A0ABQ5AR25_9ASTR</name>
<evidence type="ECO:0000313" key="2">
    <source>
        <dbReference type="EMBL" id="GJT03369.1"/>
    </source>
</evidence>
<feature type="domain" description="Retroviral polymerase SH3-like" evidence="1">
    <location>
        <begin position="77"/>
        <end position="131"/>
    </location>
</feature>
<proteinExistence type="predicted"/>
<gene>
    <name evidence="2" type="ORF">Tco_0824538</name>
</gene>
<evidence type="ECO:0000259" key="1">
    <source>
        <dbReference type="Pfam" id="PF25597"/>
    </source>
</evidence>
<protein>
    <submittedName>
        <fullName evidence="2">Retrovirus-related pol polyprotein from transposon TNT 1-94</fullName>
    </submittedName>
</protein>
<dbReference type="InterPro" id="IPR057670">
    <property type="entry name" value="SH3_retrovirus"/>
</dbReference>
<dbReference type="Proteomes" id="UP001151760">
    <property type="component" value="Unassembled WGS sequence"/>
</dbReference>
<organism evidence="2 3">
    <name type="scientific">Tanacetum coccineum</name>
    <dbReference type="NCBI Taxonomy" id="301880"/>
    <lineage>
        <taxon>Eukaryota</taxon>
        <taxon>Viridiplantae</taxon>
        <taxon>Streptophyta</taxon>
        <taxon>Embryophyta</taxon>
        <taxon>Tracheophyta</taxon>
        <taxon>Spermatophyta</taxon>
        <taxon>Magnoliopsida</taxon>
        <taxon>eudicotyledons</taxon>
        <taxon>Gunneridae</taxon>
        <taxon>Pentapetalae</taxon>
        <taxon>asterids</taxon>
        <taxon>campanulids</taxon>
        <taxon>Asterales</taxon>
        <taxon>Asteraceae</taxon>
        <taxon>Asteroideae</taxon>
        <taxon>Anthemideae</taxon>
        <taxon>Anthemidinae</taxon>
        <taxon>Tanacetum</taxon>
    </lineage>
</organism>
<dbReference type="EMBL" id="BQNB010012422">
    <property type="protein sequence ID" value="GJT03369.1"/>
    <property type="molecule type" value="Genomic_DNA"/>
</dbReference>
<dbReference type="Pfam" id="PF25597">
    <property type="entry name" value="SH3_retrovirus"/>
    <property type="match status" value="1"/>
</dbReference>
<reference evidence="2" key="2">
    <citation type="submission" date="2022-01" db="EMBL/GenBank/DDBJ databases">
        <authorList>
            <person name="Yamashiro T."/>
            <person name="Shiraishi A."/>
            <person name="Satake H."/>
            <person name="Nakayama K."/>
        </authorList>
    </citation>
    <scope>NUCLEOTIDE SEQUENCE</scope>
</reference>
<dbReference type="PANTHER" id="PTHR11439">
    <property type="entry name" value="GAG-POL-RELATED RETROTRANSPOSON"/>
    <property type="match status" value="1"/>
</dbReference>
<dbReference type="CDD" id="cd09272">
    <property type="entry name" value="RNase_HI_RT_Ty1"/>
    <property type="match status" value="1"/>
</dbReference>
<reference evidence="2" key="1">
    <citation type="journal article" date="2022" name="Int. J. Mol. Sci.">
        <title>Draft Genome of Tanacetum Coccineum: Genomic Comparison of Closely Related Tanacetum-Family Plants.</title>
        <authorList>
            <person name="Yamashiro T."/>
            <person name="Shiraishi A."/>
            <person name="Nakayama K."/>
            <person name="Satake H."/>
        </authorList>
    </citation>
    <scope>NUCLEOTIDE SEQUENCE</scope>
</reference>
<dbReference type="PANTHER" id="PTHR11439:SF509">
    <property type="entry name" value="RNA-DIRECTED DNA POLYMERASE"/>
    <property type="match status" value="1"/>
</dbReference>
<accession>A0ABQ5AR25</accession>
<dbReference type="InterPro" id="IPR012337">
    <property type="entry name" value="RNaseH-like_sf"/>
</dbReference>
<comment type="caution">
    <text evidence="2">The sequence shown here is derived from an EMBL/GenBank/DDBJ whole genome shotgun (WGS) entry which is preliminary data.</text>
</comment>